<keyword evidence="1" id="KW-0732">Signal</keyword>
<proteinExistence type="predicted"/>
<feature type="domain" description="YtkA-like" evidence="2">
    <location>
        <begin position="29"/>
        <end position="112"/>
    </location>
</feature>
<organism evidence="3 4">
    <name type="scientific">Candidatus Nitrobium versatile</name>
    <dbReference type="NCBI Taxonomy" id="2884831"/>
    <lineage>
        <taxon>Bacteria</taxon>
        <taxon>Pseudomonadati</taxon>
        <taxon>Nitrospirota</taxon>
        <taxon>Nitrospiria</taxon>
        <taxon>Nitrospirales</taxon>
        <taxon>Nitrospiraceae</taxon>
        <taxon>Candidatus Nitrobium</taxon>
    </lineage>
</organism>
<dbReference type="EMBL" id="JAIOIV010000101">
    <property type="protein sequence ID" value="MBZ0157074.1"/>
    <property type="molecule type" value="Genomic_DNA"/>
</dbReference>
<reference evidence="3" key="2">
    <citation type="submission" date="2021-08" db="EMBL/GenBank/DDBJ databases">
        <authorList>
            <person name="Dalcin Martins P."/>
        </authorList>
    </citation>
    <scope>NUCLEOTIDE SEQUENCE</scope>
    <source>
        <strain evidence="3">MAG_39</strain>
    </source>
</reference>
<gene>
    <name evidence="3" type="ORF">K8I29_12790</name>
</gene>
<protein>
    <submittedName>
        <fullName evidence="3">FixH family protein</fullName>
    </submittedName>
</protein>
<accession>A0A953JE98</accession>
<feature type="signal peptide" evidence="1">
    <location>
        <begin position="1"/>
        <end position="20"/>
    </location>
</feature>
<evidence type="ECO:0000313" key="4">
    <source>
        <dbReference type="Proteomes" id="UP000705867"/>
    </source>
</evidence>
<dbReference type="AlphaFoldDB" id="A0A953JE98"/>
<evidence type="ECO:0000256" key="1">
    <source>
        <dbReference type="SAM" id="SignalP"/>
    </source>
</evidence>
<dbReference type="Proteomes" id="UP000705867">
    <property type="component" value="Unassembled WGS sequence"/>
</dbReference>
<evidence type="ECO:0000313" key="3">
    <source>
        <dbReference type="EMBL" id="MBZ0157074.1"/>
    </source>
</evidence>
<dbReference type="InterPro" id="IPR032693">
    <property type="entry name" value="YtkA-like_dom"/>
</dbReference>
<reference evidence="3" key="1">
    <citation type="journal article" date="2021" name="bioRxiv">
        <title>Unraveling nitrogen, sulfur and carbon metabolic pathways and microbial community transcriptional responses to substrate deprivation and toxicity stresses in a bioreactor mimicking anoxic brackish coastal sediment conditions.</title>
        <authorList>
            <person name="Martins P.D."/>
            <person name="Echeveste M.J."/>
            <person name="Arshad A."/>
            <person name="Kurth J."/>
            <person name="Ouboter H."/>
            <person name="Jetten M.S.M."/>
            <person name="Welte C.U."/>
        </authorList>
    </citation>
    <scope>NUCLEOTIDE SEQUENCE</scope>
    <source>
        <strain evidence="3">MAG_39</strain>
    </source>
</reference>
<sequence>MKRVAVLALILLLIAGVAYAKDYEVAKKAGEFQVTVRMDKNPPVTGENNAVIIVKDAAGNTVTDAKVRVGYSMPAMPGMPPMSYKSDAALSGTEYRTNLNLSMAGPWNVIVKVARAGKTSSMKFTVDAR</sequence>
<feature type="chain" id="PRO_5036749990" evidence="1">
    <location>
        <begin position="21"/>
        <end position="129"/>
    </location>
</feature>
<evidence type="ECO:0000259" key="2">
    <source>
        <dbReference type="Pfam" id="PF13115"/>
    </source>
</evidence>
<name>A0A953JE98_9BACT</name>
<comment type="caution">
    <text evidence="3">The sequence shown here is derived from an EMBL/GenBank/DDBJ whole genome shotgun (WGS) entry which is preliminary data.</text>
</comment>
<dbReference type="Pfam" id="PF13115">
    <property type="entry name" value="YtkA"/>
    <property type="match status" value="1"/>
</dbReference>